<proteinExistence type="predicted"/>
<gene>
    <name evidence="1" type="ORF">FRZ40_43860</name>
</gene>
<dbReference type="EMBL" id="VOQS01000005">
    <property type="protein sequence ID" value="TXC81297.1"/>
    <property type="molecule type" value="Genomic_DNA"/>
</dbReference>
<evidence type="ECO:0008006" key="3">
    <source>
        <dbReference type="Google" id="ProtNLM"/>
    </source>
</evidence>
<reference evidence="1 2" key="1">
    <citation type="journal article" date="2018" name="Int. J. Syst. Evol. Microbiol.">
        <title>Paraburkholderia azotifigens sp. nov., a nitrogen-fixing bacterium isolated from paddy soil.</title>
        <authorList>
            <person name="Choi G.M."/>
            <person name="Im W.T."/>
        </authorList>
    </citation>
    <scope>NUCLEOTIDE SEQUENCE [LARGE SCALE GENOMIC DNA]</scope>
    <source>
        <strain evidence="1 2">NF 2-5-3</strain>
    </source>
</reference>
<evidence type="ECO:0000313" key="2">
    <source>
        <dbReference type="Proteomes" id="UP000321776"/>
    </source>
</evidence>
<dbReference type="Proteomes" id="UP000321776">
    <property type="component" value="Unassembled WGS sequence"/>
</dbReference>
<protein>
    <recommendedName>
        <fullName evidence="3">Fis family transcriptional regulator</fullName>
    </recommendedName>
</protein>
<sequence>MTRTTAFERTAQAAQVRRSKAVLLPIARAEADRVSLQVHVALDAMRRKRGNLDAARTLCQVTIVTGLLIEAGYGDATFEQLKEAESILFAAFNRGRHSDLWMLEEEEFQHFAIIVATYDYQMRRAPLAAIIEAGHRLERFRAGESFDRMAYRRA</sequence>
<evidence type="ECO:0000313" key="1">
    <source>
        <dbReference type="EMBL" id="TXC81297.1"/>
    </source>
</evidence>
<organism evidence="1 2">
    <name type="scientific">Paraburkholderia azotifigens</name>
    <dbReference type="NCBI Taxonomy" id="2057004"/>
    <lineage>
        <taxon>Bacteria</taxon>
        <taxon>Pseudomonadati</taxon>
        <taxon>Pseudomonadota</taxon>
        <taxon>Betaproteobacteria</taxon>
        <taxon>Burkholderiales</taxon>
        <taxon>Burkholderiaceae</taxon>
        <taxon>Paraburkholderia</taxon>
    </lineage>
</organism>
<comment type="caution">
    <text evidence="1">The sequence shown here is derived from an EMBL/GenBank/DDBJ whole genome shotgun (WGS) entry which is preliminary data.</text>
</comment>
<name>A0A5C6V8F5_9BURK</name>
<dbReference type="AlphaFoldDB" id="A0A5C6V8F5"/>
<accession>A0A5C6V8F5</accession>